<evidence type="ECO:0000313" key="6">
    <source>
        <dbReference type="Proteomes" id="UP000199729"/>
    </source>
</evidence>
<proteinExistence type="predicted"/>
<feature type="transmembrane region" description="Helical" evidence="3">
    <location>
        <begin position="148"/>
        <end position="168"/>
    </location>
</feature>
<evidence type="ECO:0000313" key="5">
    <source>
        <dbReference type="EMBL" id="ASM78805.1"/>
    </source>
</evidence>
<dbReference type="GO" id="GO:0004623">
    <property type="term" value="F:phospholipase A2 activity"/>
    <property type="evidence" value="ECO:0007669"/>
    <property type="project" value="TreeGrafter"/>
</dbReference>
<dbReference type="AlphaFoldDB" id="A0A221KIL6"/>
<feature type="transmembrane region" description="Helical" evidence="3">
    <location>
        <begin position="188"/>
        <end position="209"/>
    </location>
</feature>
<evidence type="ECO:0000259" key="4">
    <source>
        <dbReference type="Pfam" id="PF01734"/>
    </source>
</evidence>
<accession>A0A221KIL6</accession>
<keyword evidence="3" id="KW-0812">Transmembrane</keyword>
<dbReference type="Proteomes" id="UP000199729">
    <property type="component" value="Chromosome"/>
</dbReference>
<evidence type="ECO:0000256" key="2">
    <source>
        <dbReference type="SAM" id="MobiDB-lite"/>
    </source>
</evidence>
<dbReference type="GO" id="GO:0005829">
    <property type="term" value="C:cytosol"/>
    <property type="evidence" value="ECO:0007669"/>
    <property type="project" value="TreeGrafter"/>
</dbReference>
<gene>
    <name evidence="5" type="ORF">VITFI_CDS3028</name>
</gene>
<feature type="region of interest" description="Disordered" evidence="2">
    <location>
        <begin position="820"/>
        <end position="839"/>
    </location>
</feature>
<feature type="transmembrane region" description="Helical" evidence="3">
    <location>
        <begin position="317"/>
        <end position="342"/>
    </location>
</feature>
<dbReference type="PANTHER" id="PTHR10728:SF40">
    <property type="entry name" value="PATATIN FAMILY PROTEIN"/>
    <property type="match status" value="1"/>
</dbReference>
<feature type="transmembrane region" description="Helical" evidence="3">
    <location>
        <begin position="368"/>
        <end position="392"/>
    </location>
</feature>
<sequence>MVQERRQTLCRTSDGPPAPNLDGHGLWGLALSGGGIRSAIFCFGLIKALAGQRLLNRFDVLSTVSGGGYIGSALGRLFDAAKPADGTPGHGQTAAHIERQLGQADATWFGHWLRANGRYLFPQSANGVVYALVIYLRNLLAIHVEIGVLGLLVGAVLAVLNLSVWTLGLEHVSNWDTWMGHRTAWPTLWLLLPALALPVGTYACAYWSVGERPGPAWRRLRWFHTAIWVGVMAASALLGWLDDAGRWPAWFAPVGLGAGAMWVSGHLLALRTVAAHQSADVPPHAWAEAVRRDLTVPLERLGQWGVALFTLGLLDRVAWYLVFEGGSVTLFSTVLALLAMAARAGIPRWTSGDGTTSLAGRSVSLVTLAHWLGLGLLGMLCIVWVCAAYALVIRYTALMTGTSLDVAASLGAACALALTCLAYMAGTGWSVDFLNLSSLHGFYRSRLVRAFLGAANPQRLPATPASSVLQRTPAGQPITTVVRQDAPGDDVLMTDYAPHRAGGPVHLLNICANQTLDQANGLLNQDRQGQGLTLAPHGHIRLGLRGWQRPPRAMPETLGLWMAVSGAALAPGLGSMTRTGISVLTMIAGLRLGYWWDCRDETPTTARSWRERLGRLNPLRKTRLVTQEMLGKFDTRPDSYWYLSDGGHFENTGAYALLAERARLIVVADCGADPTYAFADLENLVRKARIDMGVKITFMRPTHNAPASVLGGLDDLASPESQACISVAHIAYATGEEGVMVVVKPNMYQGLPVDLANFKRDNPDFPQQTTTDQSFDEAQWESYFVLGQALGQSLGHGQLLEHLGGVQAQTHLRSHFEPDTTVRATDTPPAAGATATGRTPARTAMHPVVSASLGLGAVATASLGLWQGLDTLRTDRDKADELQRSTLQQLVDGYASGQRNATQLGATAARLIGLVTQPADGGCDEASTAWFRRSSLGQCVLQDTLQRCSDTPASNTLLCKMLLSPDVLSCLRAGPGATAQGGRLRYWGVQEEAPSGDWDECGSSNSSTAAAVAATRPTAAPGAATRASPATEATTQVCAGVVIHSQVFNPLQRERLRTYRDLWKQAGALVPPPVNVLAESLRSGQPRPEAPQAVTLIYHDDTAKQCAQAIQASMLPSAWTASASVQALPSHLSAMPRTLEIRWPATLP</sequence>
<evidence type="ECO:0000256" key="1">
    <source>
        <dbReference type="ARBA" id="ARBA00023098"/>
    </source>
</evidence>
<keyword evidence="3" id="KW-0472">Membrane</keyword>
<dbReference type="InterPro" id="IPR002641">
    <property type="entry name" value="PNPLA_dom"/>
</dbReference>
<keyword evidence="1" id="KW-0443">Lipid metabolism</keyword>
<dbReference type="GO" id="GO:0046475">
    <property type="term" value="P:glycerophospholipid catabolic process"/>
    <property type="evidence" value="ECO:0007669"/>
    <property type="project" value="TreeGrafter"/>
</dbReference>
<keyword evidence="6" id="KW-1185">Reference proteome</keyword>
<name>A0A221KIL6_VITFI</name>
<feature type="transmembrane region" description="Helical" evidence="3">
    <location>
        <begin position="221"/>
        <end position="241"/>
    </location>
</feature>
<dbReference type="Gene3D" id="3.40.1090.10">
    <property type="entry name" value="Cytosolic phospholipase A2 catalytic domain"/>
    <property type="match status" value="1"/>
</dbReference>
<keyword evidence="3" id="KW-1133">Transmembrane helix</keyword>
<feature type="transmembrane region" description="Helical" evidence="3">
    <location>
        <begin position="247"/>
        <end position="270"/>
    </location>
</feature>
<organism evidence="5 6">
    <name type="scientific">Vitreoscilla filiformis</name>
    <dbReference type="NCBI Taxonomy" id="63"/>
    <lineage>
        <taxon>Bacteria</taxon>
        <taxon>Pseudomonadati</taxon>
        <taxon>Pseudomonadota</taxon>
        <taxon>Betaproteobacteria</taxon>
        <taxon>Neisseriales</taxon>
        <taxon>Neisseriaceae</taxon>
        <taxon>Vitreoscilla</taxon>
    </lineage>
</organism>
<dbReference type="EMBL" id="CP022423">
    <property type="protein sequence ID" value="ASM78805.1"/>
    <property type="molecule type" value="Genomic_DNA"/>
</dbReference>
<dbReference type="SUPFAM" id="SSF52151">
    <property type="entry name" value="FabD/lysophospholipase-like"/>
    <property type="match status" value="2"/>
</dbReference>
<reference evidence="5 6" key="1">
    <citation type="submission" date="2017-07" db="EMBL/GenBank/DDBJ databases">
        <title>Complete Genome Sequence of the cosmetic ferment Vitreoscilla filiformis (ATCC15551).</title>
        <authorList>
            <person name="Contreras S."/>
            <person name="Sagory-Zalkind P."/>
            <person name="Blanquart H."/>
            <person name="Iltis A."/>
            <person name="Morand S.C."/>
        </authorList>
    </citation>
    <scope>NUCLEOTIDE SEQUENCE [LARGE SCALE GENOMIC DNA]</scope>
    <source>
        <strain evidence="5 6">ATCC 15551</strain>
    </source>
</reference>
<feature type="domain" description="PNPLA" evidence="4">
    <location>
        <begin position="29"/>
        <end position="79"/>
    </location>
</feature>
<protein>
    <recommendedName>
        <fullName evidence="4">PNPLA domain-containing protein</fullName>
    </recommendedName>
</protein>
<dbReference type="InterPro" id="IPR016035">
    <property type="entry name" value="Acyl_Trfase/lysoPLipase"/>
</dbReference>
<feature type="transmembrane region" description="Helical" evidence="3">
    <location>
        <begin position="404"/>
        <end position="425"/>
    </location>
</feature>
<feature type="compositionally biased region" description="Low complexity" evidence="2">
    <location>
        <begin position="823"/>
        <end position="839"/>
    </location>
</feature>
<dbReference type="KEGG" id="vff:VITFI_CDS3028"/>
<dbReference type="Pfam" id="PF01734">
    <property type="entry name" value="Patatin"/>
    <property type="match status" value="1"/>
</dbReference>
<dbReference type="PANTHER" id="PTHR10728">
    <property type="entry name" value="CYTOSOLIC PHOSPHOLIPASE A2"/>
    <property type="match status" value="1"/>
</dbReference>
<evidence type="ECO:0000256" key="3">
    <source>
        <dbReference type="SAM" id="Phobius"/>
    </source>
</evidence>